<comment type="similarity">
    <text evidence="1">Belongs to the RutC family.</text>
</comment>
<dbReference type="InterPro" id="IPR019897">
    <property type="entry name" value="RidA_CS"/>
</dbReference>
<dbReference type="AlphaFoldDB" id="A0A4P7D5Q1"/>
<evidence type="ECO:0000313" key="2">
    <source>
        <dbReference type="EMBL" id="QBR03418.1"/>
    </source>
</evidence>
<name>A0A4P7D5Q1_9BURK</name>
<keyword evidence="3" id="KW-1185">Reference proteome</keyword>
<dbReference type="OrthoDB" id="6899345at2"/>
<evidence type="ECO:0000313" key="3">
    <source>
        <dbReference type="Proteomes" id="UP000295727"/>
    </source>
</evidence>
<dbReference type="InterPro" id="IPR035709">
    <property type="entry name" value="YoaB-like"/>
</dbReference>
<dbReference type="Gene3D" id="3.30.1330.40">
    <property type="entry name" value="RutC-like"/>
    <property type="match status" value="1"/>
</dbReference>
<dbReference type="InterPro" id="IPR006175">
    <property type="entry name" value="YjgF/YER057c/UK114"/>
</dbReference>
<proteinExistence type="inferred from homology"/>
<dbReference type="PANTHER" id="PTHR47328">
    <property type="match status" value="1"/>
</dbReference>
<dbReference type="Pfam" id="PF01042">
    <property type="entry name" value="Ribonuc_L-PSP"/>
    <property type="match status" value="1"/>
</dbReference>
<dbReference type="EMBL" id="CP038151">
    <property type="protein sequence ID" value="QBR03418.1"/>
    <property type="molecule type" value="Genomic_DNA"/>
</dbReference>
<dbReference type="Proteomes" id="UP000295727">
    <property type="component" value="Chromosome 4"/>
</dbReference>
<sequence>MIQRFHGTPLLHGAVHHGNTVYLCGATAEDKSAGMGAQTTQALDKVAKWLKHFGSDRTLMLNAMIYTTDMSQIGELNEAWAAWFNGADQPTRAAIGVADLGPGTLIEIVVTAALR</sequence>
<dbReference type="KEGG" id="ppai:E1956_40540"/>
<dbReference type="SUPFAM" id="SSF55298">
    <property type="entry name" value="YjgF-like"/>
    <property type="match status" value="1"/>
</dbReference>
<evidence type="ECO:0000256" key="1">
    <source>
        <dbReference type="ARBA" id="ARBA00010552"/>
    </source>
</evidence>
<dbReference type="CDD" id="cd06150">
    <property type="entry name" value="YjgF_YER057c_UK114_like_2"/>
    <property type="match status" value="1"/>
</dbReference>
<accession>A0A4P7D5Q1</accession>
<reference evidence="2 3" key="1">
    <citation type="submission" date="2019-03" db="EMBL/GenBank/DDBJ databases">
        <title>Paraburkholderia sp. 7MH5, isolated from subtropical forest soil.</title>
        <authorList>
            <person name="Gao Z.-H."/>
            <person name="Qiu L.-H."/>
        </authorList>
    </citation>
    <scope>NUCLEOTIDE SEQUENCE [LARGE SCALE GENOMIC DNA]</scope>
    <source>
        <strain evidence="2 3">7MH5</strain>
    </source>
</reference>
<gene>
    <name evidence="2" type="ORF">E1956_40540</name>
</gene>
<organism evidence="2 3">
    <name type="scientific">Paraburkholderia pallida</name>
    <dbReference type="NCBI Taxonomy" id="2547399"/>
    <lineage>
        <taxon>Bacteria</taxon>
        <taxon>Pseudomonadati</taxon>
        <taxon>Pseudomonadota</taxon>
        <taxon>Betaproteobacteria</taxon>
        <taxon>Burkholderiales</taxon>
        <taxon>Burkholderiaceae</taxon>
        <taxon>Paraburkholderia</taxon>
    </lineage>
</organism>
<dbReference type="InterPro" id="IPR035959">
    <property type="entry name" value="RutC-like_sf"/>
</dbReference>
<protein>
    <submittedName>
        <fullName evidence="2">RidA family protein</fullName>
    </submittedName>
</protein>
<dbReference type="PANTHER" id="PTHR47328:SF1">
    <property type="entry name" value="RUTC FAMILY PROTEIN YOAB"/>
    <property type="match status" value="1"/>
</dbReference>
<dbReference type="RefSeq" id="WP_134758911.1">
    <property type="nucleotide sequence ID" value="NZ_CP038151.1"/>
</dbReference>
<dbReference type="PROSITE" id="PS01094">
    <property type="entry name" value="UPF0076"/>
    <property type="match status" value="1"/>
</dbReference>